<dbReference type="InterPro" id="IPR011990">
    <property type="entry name" value="TPR-like_helical_dom_sf"/>
</dbReference>
<keyword evidence="2" id="KW-1133">Transmembrane helix</keyword>
<evidence type="ECO:0000259" key="3">
    <source>
        <dbReference type="Pfam" id="PF09976"/>
    </source>
</evidence>
<dbReference type="PROSITE" id="PS50005">
    <property type="entry name" value="TPR"/>
    <property type="match status" value="1"/>
</dbReference>
<feature type="repeat" description="TPR" evidence="1">
    <location>
        <begin position="174"/>
        <end position="207"/>
    </location>
</feature>
<name>A0A1Y5F9I6_9BACT</name>
<keyword evidence="2" id="KW-0472">Membrane</keyword>
<dbReference type="Gene3D" id="1.25.40.10">
    <property type="entry name" value="Tetratricopeptide repeat domain"/>
    <property type="match status" value="1"/>
</dbReference>
<evidence type="ECO:0000256" key="2">
    <source>
        <dbReference type="SAM" id="Phobius"/>
    </source>
</evidence>
<dbReference type="Proteomes" id="UP000196531">
    <property type="component" value="Unassembled WGS sequence"/>
</dbReference>
<sequence>MATTPNTHNPVDDVLNETELGTFISRNMGLIIGLVIAIIIGVFAWGGYTSFTETKNDKLGSIVFNFKTTNFTKLAEKKMSPADFTNAFVVMANEVEYFSGLVPFALIASDELYKQNAIKSSLAVLKTVENQSNPFMVYFVHSRMAVAHEDLAQNDLAIADLERIVKSNIKVMESKTYLDLGRLYLKKGDKEKAKSNFQFVIDNLGQAEFVKLAKLYIADLEL</sequence>
<keyword evidence="1" id="KW-0802">TPR repeat</keyword>
<feature type="transmembrane region" description="Helical" evidence="2">
    <location>
        <begin position="28"/>
        <end position="48"/>
    </location>
</feature>
<dbReference type="InterPro" id="IPR019734">
    <property type="entry name" value="TPR_rpt"/>
</dbReference>
<reference evidence="5" key="1">
    <citation type="journal article" date="2017" name="Proc. Natl. Acad. Sci. U.S.A.">
        <title>Simulation of Deepwater Horizon oil plume reveals substrate specialization within a complex community of hydrocarbon-degraders.</title>
        <authorList>
            <person name="Hu P."/>
            <person name="Dubinsky E.A."/>
            <person name="Probst A.J."/>
            <person name="Wang J."/>
            <person name="Sieber C.M.K."/>
            <person name="Tom L.M."/>
            <person name="Gardinali P."/>
            <person name="Banfield J.F."/>
            <person name="Atlas R.M."/>
            <person name="Andersen G.L."/>
        </authorList>
    </citation>
    <scope>NUCLEOTIDE SEQUENCE [LARGE SCALE GENOMIC DNA]</scope>
</reference>
<accession>A0A1Y5F9I6</accession>
<dbReference type="EMBL" id="MAAO01000005">
    <property type="protein sequence ID" value="OUR97860.1"/>
    <property type="molecule type" value="Genomic_DNA"/>
</dbReference>
<dbReference type="InterPro" id="IPR018704">
    <property type="entry name" value="SecYEG/CpoB_TPR"/>
</dbReference>
<gene>
    <name evidence="4" type="ORF">A9Q84_06590</name>
</gene>
<dbReference type="Pfam" id="PF09976">
    <property type="entry name" value="TPR_21"/>
    <property type="match status" value="1"/>
</dbReference>
<proteinExistence type="predicted"/>
<dbReference type="AlphaFoldDB" id="A0A1Y5F9I6"/>
<comment type="caution">
    <text evidence="4">The sequence shown here is derived from an EMBL/GenBank/DDBJ whole genome shotgun (WGS) entry which is preliminary data.</text>
</comment>
<evidence type="ECO:0000256" key="1">
    <source>
        <dbReference type="PROSITE-ProRule" id="PRU00339"/>
    </source>
</evidence>
<organism evidence="4 5">
    <name type="scientific">Halobacteriovorax marinus</name>
    <dbReference type="NCBI Taxonomy" id="97084"/>
    <lineage>
        <taxon>Bacteria</taxon>
        <taxon>Pseudomonadati</taxon>
        <taxon>Bdellovibrionota</taxon>
        <taxon>Bacteriovoracia</taxon>
        <taxon>Bacteriovoracales</taxon>
        <taxon>Halobacteriovoraceae</taxon>
        <taxon>Halobacteriovorax</taxon>
    </lineage>
</organism>
<evidence type="ECO:0000313" key="5">
    <source>
        <dbReference type="Proteomes" id="UP000196531"/>
    </source>
</evidence>
<keyword evidence="2" id="KW-0812">Transmembrane</keyword>
<evidence type="ECO:0000313" key="4">
    <source>
        <dbReference type="EMBL" id="OUR97860.1"/>
    </source>
</evidence>
<feature type="domain" description="Ancillary SecYEG translocon subunit/Cell division coordinator CpoB TPR" evidence="3">
    <location>
        <begin position="23"/>
        <end position="215"/>
    </location>
</feature>
<protein>
    <recommendedName>
        <fullName evidence="3">Ancillary SecYEG translocon subunit/Cell division coordinator CpoB TPR domain-containing protein</fullName>
    </recommendedName>
</protein>
<dbReference type="SUPFAM" id="SSF48452">
    <property type="entry name" value="TPR-like"/>
    <property type="match status" value="1"/>
</dbReference>